<dbReference type="AlphaFoldDB" id="A0A165CDL2"/>
<dbReference type="InParanoid" id="A0A165CDL2"/>
<evidence type="ECO:0000313" key="2">
    <source>
        <dbReference type="Proteomes" id="UP000077266"/>
    </source>
</evidence>
<keyword evidence="2" id="KW-1185">Reference proteome</keyword>
<accession>A0A165CDL2</accession>
<gene>
    <name evidence="1" type="ORF">EXIGLDRAFT_349799</name>
</gene>
<reference evidence="1 2" key="1">
    <citation type="journal article" date="2016" name="Mol. Biol. Evol.">
        <title>Comparative Genomics of Early-Diverging Mushroom-Forming Fungi Provides Insights into the Origins of Lignocellulose Decay Capabilities.</title>
        <authorList>
            <person name="Nagy L.G."/>
            <person name="Riley R."/>
            <person name="Tritt A."/>
            <person name="Adam C."/>
            <person name="Daum C."/>
            <person name="Floudas D."/>
            <person name="Sun H."/>
            <person name="Yadav J.S."/>
            <person name="Pangilinan J."/>
            <person name="Larsson K.H."/>
            <person name="Matsuura K."/>
            <person name="Barry K."/>
            <person name="Labutti K."/>
            <person name="Kuo R."/>
            <person name="Ohm R.A."/>
            <person name="Bhattacharya S.S."/>
            <person name="Shirouzu T."/>
            <person name="Yoshinaga Y."/>
            <person name="Martin F.M."/>
            <person name="Grigoriev I.V."/>
            <person name="Hibbett D.S."/>
        </authorList>
    </citation>
    <scope>NUCLEOTIDE SEQUENCE [LARGE SCALE GENOMIC DNA]</scope>
    <source>
        <strain evidence="1 2">HHB12029</strain>
    </source>
</reference>
<organism evidence="1 2">
    <name type="scientific">Exidia glandulosa HHB12029</name>
    <dbReference type="NCBI Taxonomy" id="1314781"/>
    <lineage>
        <taxon>Eukaryota</taxon>
        <taxon>Fungi</taxon>
        <taxon>Dikarya</taxon>
        <taxon>Basidiomycota</taxon>
        <taxon>Agaricomycotina</taxon>
        <taxon>Agaricomycetes</taxon>
        <taxon>Auriculariales</taxon>
        <taxon>Exidiaceae</taxon>
        <taxon>Exidia</taxon>
    </lineage>
</organism>
<dbReference type="Proteomes" id="UP000077266">
    <property type="component" value="Unassembled WGS sequence"/>
</dbReference>
<evidence type="ECO:0000313" key="1">
    <source>
        <dbReference type="EMBL" id="KZV82277.1"/>
    </source>
</evidence>
<dbReference type="EMBL" id="KV426334">
    <property type="protein sequence ID" value="KZV82277.1"/>
    <property type="molecule type" value="Genomic_DNA"/>
</dbReference>
<name>A0A165CDL2_EXIGL</name>
<protein>
    <submittedName>
        <fullName evidence="1">Uncharacterized protein</fullName>
    </submittedName>
</protein>
<proteinExistence type="predicted"/>
<sequence length="93" mass="10861">MLYSWKKMSTTVEVDARKRANNIPSIARPCPYQSRNMRFGLCTARVLEPVCKSVPDARYRLPIEMHRPAHSALDDIVFHVQFTSKDMRQQRNP</sequence>